<organism evidence="2 3">
    <name type="scientific">Methanosarcina barkeri CM1</name>
    <dbReference type="NCBI Taxonomy" id="796385"/>
    <lineage>
        <taxon>Archaea</taxon>
        <taxon>Methanobacteriati</taxon>
        <taxon>Methanobacteriota</taxon>
        <taxon>Stenosarchaea group</taxon>
        <taxon>Methanomicrobia</taxon>
        <taxon>Methanosarcinales</taxon>
        <taxon>Methanosarcinaceae</taxon>
        <taxon>Methanosarcina</taxon>
    </lineage>
</organism>
<reference evidence="3" key="1">
    <citation type="submission" date="2014-06" db="EMBL/GenBank/DDBJ databases">
        <title>The complete genome sequence of Methanosarcina barkeri CM1.</title>
        <authorList>
            <consortium name="Pastoral Greenhouse Gas Research Consortium"/>
            <person name="Lambie S.C."/>
            <person name="Leahy S.C."/>
            <person name="Kelly W.J."/>
            <person name="Li D."/>
            <person name="Reilly K."/>
            <person name="Attwood G.T."/>
            <person name="Altermann E."/>
        </authorList>
    </citation>
    <scope>NUCLEOTIDE SEQUENCE [LARGE SCALE GENOMIC DNA]</scope>
    <source>
        <strain evidence="3">CM1</strain>
    </source>
</reference>
<sequence>MKLLGKSKIMKHRVKPEITYPLIRLPQSEVNLAGEVAHIFKTEYNGKPVYVISLDEEFNAELKVTQQETNSNLELRIEALEKKLNKHLESENKDNKRNGPAEIRTQDPRRVKAMS</sequence>
<proteinExistence type="predicted"/>
<dbReference type="Proteomes" id="UP000035331">
    <property type="component" value="Chromosome"/>
</dbReference>
<gene>
    <name evidence="2" type="ORF">MCM1_1552</name>
</gene>
<name>A0A0G3CHJ9_METBA</name>
<evidence type="ECO:0000313" key="3">
    <source>
        <dbReference type="Proteomes" id="UP000035331"/>
    </source>
</evidence>
<evidence type="ECO:0000256" key="1">
    <source>
        <dbReference type="SAM" id="MobiDB-lite"/>
    </source>
</evidence>
<reference evidence="2 3" key="2">
    <citation type="journal article" date="2015" name="Stand. Genomic Sci.">
        <title>The complete genome sequence of the rumen methanogen Methanosarcina barkeri CM1.</title>
        <authorList>
            <person name="Lambie S.C."/>
            <person name="Kelly W.J."/>
            <person name="Leahy S.C."/>
            <person name="Li D."/>
            <person name="Reilly K."/>
            <person name="McAllister T.A."/>
            <person name="Valle E.R."/>
            <person name="Attwood G.T."/>
            <person name="Altermann E."/>
        </authorList>
    </citation>
    <scope>NUCLEOTIDE SEQUENCE [LARGE SCALE GENOMIC DNA]</scope>
    <source>
        <strain evidence="2 3">CM1</strain>
    </source>
</reference>
<dbReference type="AlphaFoldDB" id="A0A0G3CHJ9"/>
<feature type="region of interest" description="Disordered" evidence="1">
    <location>
        <begin position="88"/>
        <end position="115"/>
    </location>
</feature>
<evidence type="ECO:0000313" key="2">
    <source>
        <dbReference type="EMBL" id="AKJ38592.1"/>
    </source>
</evidence>
<accession>A0A0G3CHJ9</accession>
<protein>
    <submittedName>
        <fullName evidence="2">Uncharacterized protein</fullName>
    </submittedName>
</protein>
<dbReference type="EMBL" id="CP008746">
    <property type="protein sequence ID" value="AKJ38592.1"/>
    <property type="molecule type" value="Genomic_DNA"/>
</dbReference>